<keyword evidence="4" id="KW-0479">Metal-binding</keyword>
<comment type="similarity">
    <text evidence="10">Belongs to the peptidase M15 family.</text>
</comment>
<evidence type="ECO:0000256" key="10">
    <source>
        <dbReference type="ARBA" id="ARBA00093448"/>
    </source>
</evidence>
<dbReference type="Pfam" id="PF05951">
    <property type="entry name" value="Peptidase_M15_2"/>
    <property type="match status" value="1"/>
</dbReference>
<accession>A0A2W4T4F4</accession>
<dbReference type="InterPro" id="IPR010275">
    <property type="entry name" value="MepK"/>
</dbReference>
<gene>
    <name evidence="12" type="ORF">DM484_10975</name>
</gene>
<comment type="cofactor">
    <cofactor evidence="1">
        <name>Zn(2+)</name>
        <dbReference type="ChEBI" id="CHEBI:29105"/>
    </cofactor>
</comment>
<keyword evidence="7" id="KW-0862">Zinc</keyword>
<evidence type="ECO:0000256" key="6">
    <source>
        <dbReference type="ARBA" id="ARBA00022801"/>
    </source>
</evidence>
<dbReference type="Gene3D" id="3.30.1380.10">
    <property type="match status" value="1"/>
</dbReference>
<reference evidence="12 13" key="1">
    <citation type="journal article" date="2018" name="Aquat. Microb. Ecol.">
        <title>Gammaproteobacterial methanotrophs dominate.</title>
        <authorList>
            <person name="Rissanen A.J."/>
            <person name="Saarenheimo J."/>
            <person name="Tiirola M."/>
            <person name="Peura S."/>
            <person name="Aalto S.L."/>
            <person name="Karvinen A."/>
            <person name="Nykanen H."/>
        </authorList>
    </citation>
    <scope>NUCLEOTIDE SEQUENCE [LARGE SCALE GENOMIC DNA]</scope>
    <source>
        <strain evidence="12">AMbin10</strain>
    </source>
</reference>
<sequence>MSFNRFKGQNGHQAKGGISRRGFLTRVGIAAAGALLIPSADVFANALGRERRITLFNTHTKEEWGFVCSPQQDYDPALLDSLNHFLRDHYADVSHTMDPALLDLLYAVTVLTGGRGEYNILSGYRSPETNQWLRKIGHGVAEHSMHIQGKAIDLRTEDLTTRTIQQVALSLQLGGVGYYGSSDFVHLDTGEIRSW</sequence>
<dbReference type="AlphaFoldDB" id="A0A2W4T4F4"/>
<keyword evidence="3" id="KW-0645">Protease</keyword>
<organism evidence="12 13">
    <name type="scientific">Candidatus Methylumidiphilus alinenensis</name>
    <dbReference type="NCBI Taxonomy" id="2202197"/>
    <lineage>
        <taxon>Bacteria</taxon>
        <taxon>Pseudomonadati</taxon>
        <taxon>Pseudomonadota</taxon>
        <taxon>Gammaproteobacteria</taxon>
        <taxon>Methylococcales</taxon>
        <taxon>Candidatus Methylumidiphilus</taxon>
    </lineage>
</organism>
<evidence type="ECO:0000256" key="7">
    <source>
        <dbReference type="ARBA" id="ARBA00022833"/>
    </source>
</evidence>
<dbReference type="GO" id="GO:0008237">
    <property type="term" value="F:metallopeptidase activity"/>
    <property type="evidence" value="ECO:0007669"/>
    <property type="project" value="UniProtKB-KW"/>
</dbReference>
<keyword evidence="5" id="KW-0732">Signal</keyword>
<dbReference type="InterPro" id="IPR006311">
    <property type="entry name" value="TAT_signal"/>
</dbReference>
<evidence type="ECO:0000256" key="11">
    <source>
        <dbReference type="ARBA" id="ARBA00093666"/>
    </source>
</evidence>
<dbReference type="GO" id="GO:0006508">
    <property type="term" value="P:proteolysis"/>
    <property type="evidence" value="ECO:0007669"/>
    <property type="project" value="UniProtKB-KW"/>
</dbReference>
<evidence type="ECO:0000313" key="13">
    <source>
        <dbReference type="Proteomes" id="UP000249396"/>
    </source>
</evidence>
<dbReference type="PROSITE" id="PS51318">
    <property type="entry name" value="TAT"/>
    <property type="match status" value="1"/>
</dbReference>
<proteinExistence type="inferred from homology"/>
<protein>
    <recommendedName>
        <fullName evidence="11">Murein endopeptidase K</fullName>
    </recommendedName>
</protein>
<evidence type="ECO:0000256" key="5">
    <source>
        <dbReference type="ARBA" id="ARBA00022729"/>
    </source>
</evidence>
<dbReference type="EMBL" id="QJPH01000294">
    <property type="protein sequence ID" value="PZN79644.1"/>
    <property type="molecule type" value="Genomic_DNA"/>
</dbReference>
<evidence type="ECO:0000256" key="3">
    <source>
        <dbReference type="ARBA" id="ARBA00022670"/>
    </source>
</evidence>
<dbReference type="NCBIfam" id="TIGR01409">
    <property type="entry name" value="TAT_signal_seq"/>
    <property type="match status" value="1"/>
</dbReference>
<comment type="caution">
    <text evidence="12">The sequence shown here is derived from an EMBL/GenBank/DDBJ whole genome shotgun (WGS) entry which is preliminary data.</text>
</comment>
<evidence type="ECO:0000256" key="8">
    <source>
        <dbReference type="ARBA" id="ARBA00023049"/>
    </source>
</evidence>
<dbReference type="Proteomes" id="UP000249396">
    <property type="component" value="Unassembled WGS sequence"/>
</dbReference>
<dbReference type="InterPro" id="IPR009045">
    <property type="entry name" value="Zn_M74/Hedgehog-like"/>
</dbReference>
<dbReference type="GO" id="GO:0071555">
    <property type="term" value="P:cell wall organization"/>
    <property type="evidence" value="ECO:0007669"/>
    <property type="project" value="UniProtKB-KW"/>
</dbReference>
<evidence type="ECO:0000256" key="1">
    <source>
        <dbReference type="ARBA" id="ARBA00001947"/>
    </source>
</evidence>
<evidence type="ECO:0000313" key="12">
    <source>
        <dbReference type="EMBL" id="PZN79644.1"/>
    </source>
</evidence>
<dbReference type="SUPFAM" id="SSF55166">
    <property type="entry name" value="Hedgehog/DD-peptidase"/>
    <property type="match status" value="1"/>
</dbReference>
<keyword evidence="9" id="KW-0961">Cell wall biogenesis/degradation</keyword>
<dbReference type="GO" id="GO:0046872">
    <property type="term" value="F:metal ion binding"/>
    <property type="evidence" value="ECO:0007669"/>
    <property type="project" value="UniProtKB-KW"/>
</dbReference>
<evidence type="ECO:0000256" key="2">
    <source>
        <dbReference type="ARBA" id="ARBA00004776"/>
    </source>
</evidence>
<keyword evidence="6" id="KW-0378">Hydrolase</keyword>
<comment type="pathway">
    <text evidence="2">Cell wall biogenesis; cell wall polysaccharide biosynthesis.</text>
</comment>
<dbReference type="PANTHER" id="PTHR37425:SF1">
    <property type="entry name" value="OUTER MEMBRANE PROTEIN"/>
    <property type="match status" value="1"/>
</dbReference>
<evidence type="ECO:0000256" key="4">
    <source>
        <dbReference type="ARBA" id="ARBA00022723"/>
    </source>
</evidence>
<evidence type="ECO:0000256" key="9">
    <source>
        <dbReference type="ARBA" id="ARBA00023316"/>
    </source>
</evidence>
<dbReference type="InterPro" id="IPR019546">
    <property type="entry name" value="TAT_signal_bac_arc"/>
</dbReference>
<dbReference type="PANTHER" id="PTHR37425">
    <property type="match status" value="1"/>
</dbReference>
<keyword evidence="8" id="KW-0482">Metalloprotease</keyword>
<name>A0A2W4T4F4_9GAMM</name>